<evidence type="ECO:0000313" key="2">
    <source>
        <dbReference type="EMBL" id="BBH17480.1"/>
    </source>
</evidence>
<evidence type="ECO:0008006" key="4">
    <source>
        <dbReference type="Google" id="ProtNLM"/>
    </source>
</evidence>
<dbReference type="KEGG" id="nbe:Back2_17670"/>
<keyword evidence="3" id="KW-1185">Reference proteome</keyword>
<name>A0A3G9IER5_9ACTN</name>
<dbReference type="EMBL" id="AP019307">
    <property type="protein sequence ID" value="BBH17480.1"/>
    <property type="molecule type" value="Genomic_DNA"/>
</dbReference>
<gene>
    <name evidence="2" type="ORF">Back2_17670</name>
</gene>
<organism evidence="2 3">
    <name type="scientific">Nocardioides baekrokdamisoli</name>
    <dbReference type="NCBI Taxonomy" id="1804624"/>
    <lineage>
        <taxon>Bacteria</taxon>
        <taxon>Bacillati</taxon>
        <taxon>Actinomycetota</taxon>
        <taxon>Actinomycetes</taxon>
        <taxon>Propionibacteriales</taxon>
        <taxon>Nocardioidaceae</taxon>
        <taxon>Nocardioides</taxon>
    </lineage>
</organism>
<dbReference type="OrthoDB" id="4116534at2"/>
<dbReference type="Proteomes" id="UP000271573">
    <property type="component" value="Chromosome"/>
</dbReference>
<evidence type="ECO:0000313" key="3">
    <source>
        <dbReference type="Proteomes" id="UP000271573"/>
    </source>
</evidence>
<feature type="region of interest" description="Disordered" evidence="1">
    <location>
        <begin position="132"/>
        <end position="212"/>
    </location>
</feature>
<evidence type="ECO:0000256" key="1">
    <source>
        <dbReference type="SAM" id="MobiDB-lite"/>
    </source>
</evidence>
<dbReference type="AlphaFoldDB" id="A0A3G9IER5"/>
<reference evidence="2 3" key="1">
    <citation type="submission" date="2018-11" db="EMBL/GenBank/DDBJ databases">
        <title>Complete genome sequence of Nocardioides baekrokdamisoli strain KCTC 39748.</title>
        <authorList>
            <person name="Kang S.W."/>
            <person name="Lee K.C."/>
            <person name="Kim K.K."/>
            <person name="Kim J.S."/>
            <person name="Kim D.S."/>
            <person name="Ko S.H."/>
            <person name="Yang S.H."/>
            <person name="Shin Y.K."/>
            <person name="Lee J.S."/>
        </authorList>
    </citation>
    <scope>NUCLEOTIDE SEQUENCE [LARGE SCALE GENOMIC DNA]</scope>
    <source>
        <strain evidence="2 3">KCTC 39748</strain>
    </source>
</reference>
<protein>
    <recommendedName>
        <fullName evidence="4">Helix-turn-helix domain-containing protein</fullName>
    </recommendedName>
</protein>
<dbReference type="RefSeq" id="WP_125568668.1">
    <property type="nucleotide sequence ID" value="NZ_AP019307.1"/>
</dbReference>
<feature type="compositionally biased region" description="Polar residues" evidence="1">
    <location>
        <begin position="138"/>
        <end position="151"/>
    </location>
</feature>
<accession>A0A3G9IER5</accession>
<proteinExistence type="predicted"/>
<sequence length="286" mass="30448">MSGHLIGCVKGQNLAPSHKLALLAFADSADDRTHIGFAGYEGVQAWTGCSRARAAKLIKDLVEWGLLKRHKTARPGQRAEYVVFPAGCCDVHRTPAEEPPLDLEHIARAAGVDVERVRQMFDAMARVQLDAEDGYPQENGSTGMDTSSVDASTGMDPFGGAYTETAAEAVDNPGMGPQRVSESRSNRNAFTSSNNNSPLPPPASRQGRCPAHPNGRANCRFCGTTPRQIAAAAKKAAADQAAGTKVAKQLENRVAATERKRNAAAVSTGMAKALQERARLDREAGR</sequence>